<organism evidence="2 3">
    <name type="scientific">Gymnopilus junonius</name>
    <name type="common">Spectacular rustgill mushroom</name>
    <name type="synonym">Gymnopilus spectabilis subsp. junonius</name>
    <dbReference type="NCBI Taxonomy" id="109634"/>
    <lineage>
        <taxon>Eukaryota</taxon>
        <taxon>Fungi</taxon>
        <taxon>Dikarya</taxon>
        <taxon>Basidiomycota</taxon>
        <taxon>Agaricomycotina</taxon>
        <taxon>Agaricomycetes</taxon>
        <taxon>Agaricomycetidae</taxon>
        <taxon>Agaricales</taxon>
        <taxon>Agaricineae</taxon>
        <taxon>Hymenogastraceae</taxon>
        <taxon>Gymnopilus</taxon>
    </lineage>
</organism>
<reference evidence="2" key="1">
    <citation type="submission" date="2020-11" db="EMBL/GenBank/DDBJ databases">
        <authorList>
            <consortium name="DOE Joint Genome Institute"/>
            <person name="Ahrendt S."/>
            <person name="Riley R."/>
            <person name="Andreopoulos W."/>
            <person name="LaButti K."/>
            <person name="Pangilinan J."/>
            <person name="Ruiz-duenas F.J."/>
            <person name="Barrasa J.M."/>
            <person name="Sanchez-Garcia M."/>
            <person name="Camarero S."/>
            <person name="Miyauchi S."/>
            <person name="Serrano A."/>
            <person name="Linde D."/>
            <person name="Babiker R."/>
            <person name="Drula E."/>
            <person name="Ayuso-Fernandez I."/>
            <person name="Pacheco R."/>
            <person name="Padilla G."/>
            <person name="Ferreira P."/>
            <person name="Barriuso J."/>
            <person name="Kellner H."/>
            <person name="Castanera R."/>
            <person name="Alfaro M."/>
            <person name="Ramirez L."/>
            <person name="Pisabarro A.G."/>
            <person name="Kuo A."/>
            <person name="Tritt A."/>
            <person name="Lipzen A."/>
            <person name="He G."/>
            <person name="Yan M."/>
            <person name="Ng V."/>
            <person name="Cullen D."/>
            <person name="Martin F."/>
            <person name="Rosso M.-N."/>
            <person name="Henrissat B."/>
            <person name="Hibbett D."/>
            <person name="Martinez A.T."/>
            <person name="Grigoriev I.V."/>
        </authorList>
    </citation>
    <scope>NUCLEOTIDE SEQUENCE</scope>
    <source>
        <strain evidence="2">AH 44721</strain>
    </source>
</reference>
<name>A0A9P5NWC7_GYMJU</name>
<comment type="caution">
    <text evidence="2">The sequence shown here is derived from an EMBL/GenBank/DDBJ whole genome shotgun (WGS) entry which is preliminary data.</text>
</comment>
<dbReference type="AlphaFoldDB" id="A0A9P5NWC7"/>
<proteinExistence type="predicted"/>
<evidence type="ECO:0000313" key="2">
    <source>
        <dbReference type="EMBL" id="KAF8908977.1"/>
    </source>
</evidence>
<evidence type="ECO:0000256" key="1">
    <source>
        <dbReference type="SAM" id="MobiDB-lite"/>
    </source>
</evidence>
<dbReference type="EMBL" id="JADNYJ010000010">
    <property type="protein sequence ID" value="KAF8908977.1"/>
    <property type="molecule type" value="Genomic_DNA"/>
</dbReference>
<feature type="compositionally biased region" description="Basic and acidic residues" evidence="1">
    <location>
        <begin position="61"/>
        <end position="79"/>
    </location>
</feature>
<gene>
    <name evidence="2" type="ORF">CPB84DRAFT_1766540</name>
</gene>
<evidence type="ECO:0000313" key="3">
    <source>
        <dbReference type="Proteomes" id="UP000724874"/>
    </source>
</evidence>
<sequence length="79" mass="9104">MASTPRPASPILYPSRELMQELDDVKNLLQMTLDETKAWCNDNKYSATVEGVQAQTVSTHDQMEDFQRESEEIERQEAK</sequence>
<protein>
    <submittedName>
        <fullName evidence="2">Uncharacterized protein</fullName>
    </submittedName>
</protein>
<keyword evidence="3" id="KW-1185">Reference proteome</keyword>
<dbReference type="Proteomes" id="UP000724874">
    <property type="component" value="Unassembled WGS sequence"/>
</dbReference>
<feature type="region of interest" description="Disordered" evidence="1">
    <location>
        <begin position="55"/>
        <end position="79"/>
    </location>
</feature>
<accession>A0A9P5NWC7</accession>